<evidence type="ECO:0000313" key="4">
    <source>
        <dbReference type="EMBL" id="HGQ59100.1"/>
    </source>
</evidence>
<evidence type="ECO:0000256" key="1">
    <source>
        <dbReference type="ARBA" id="ARBA00007569"/>
    </source>
</evidence>
<dbReference type="Gene3D" id="3.30.460.80">
    <property type="entry name" value="NADH:ubiquinone oxidoreductase, 30kDa subunit"/>
    <property type="match status" value="1"/>
</dbReference>
<dbReference type="AlphaFoldDB" id="A0A7C4D889"/>
<dbReference type="GO" id="GO:0008137">
    <property type="term" value="F:NADH dehydrogenase (ubiquinone) activity"/>
    <property type="evidence" value="ECO:0007669"/>
    <property type="project" value="InterPro"/>
</dbReference>
<evidence type="ECO:0000259" key="2">
    <source>
        <dbReference type="Pfam" id="PF00329"/>
    </source>
</evidence>
<dbReference type="PANTHER" id="PTHR10884">
    <property type="entry name" value="NADH DEHYDROGENASE UBIQUINONE IRON-SULFUR PROTEIN 3"/>
    <property type="match status" value="1"/>
</dbReference>
<dbReference type="Pfam" id="PF00329">
    <property type="entry name" value="Complex1_30kDa"/>
    <property type="match status" value="1"/>
</dbReference>
<protein>
    <submittedName>
        <fullName evidence="3">NADH-quinone oxidoreductase subunit C</fullName>
    </submittedName>
</protein>
<organism evidence="3">
    <name type="scientific">Staphylothermus marinus</name>
    <dbReference type="NCBI Taxonomy" id="2280"/>
    <lineage>
        <taxon>Archaea</taxon>
        <taxon>Thermoproteota</taxon>
        <taxon>Thermoprotei</taxon>
        <taxon>Desulfurococcales</taxon>
        <taxon>Desulfurococcaceae</taxon>
        <taxon>Staphylothermus</taxon>
    </lineage>
</organism>
<dbReference type="PANTHER" id="PTHR10884:SF14">
    <property type="entry name" value="NADH DEHYDROGENASE [UBIQUINONE] IRON-SULFUR PROTEIN 3, MITOCHONDRIAL"/>
    <property type="match status" value="1"/>
</dbReference>
<evidence type="ECO:0000313" key="3">
    <source>
        <dbReference type="EMBL" id="HGM59062.1"/>
    </source>
</evidence>
<name>A0A7C4D889_STAMA</name>
<gene>
    <name evidence="4" type="ORF">ENU09_00015</name>
    <name evidence="3" type="ORF">ENU14_05735</name>
</gene>
<comment type="caution">
    <text evidence="3">The sequence shown here is derived from an EMBL/GenBank/DDBJ whole genome shotgun (WGS) entry which is preliminary data.</text>
</comment>
<dbReference type="EMBL" id="DTBJ01000051">
    <property type="protein sequence ID" value="HGM59062.1"/>
    <property type="molecule type" value="Genomic_DNA"/>
</dbReference>
<proteinExistence type="inferred from homology"/>
<dbReference type="InterPro" id="IPR037232">
    <property type="entry name" value="NADH_quin_OxRdtase_su_C/D-like"/>
</dbReference>
<dbReference type="EMBL" id="DTBE01000001">
    <property type="protein sequence ID" value="HGQ59100.1"/>
    <property type="molecule type" value="Genomic_DNA"/>
</dbReference>
<feature type="domain" description="NADH:ubiquinone oxidoreductase 30kDa subunit" evidence="2">
    <location>
        <begin position="30"/>
        <end position="148"/>
    </location>
</feature>
<dbReference type="SUPFAM" id="SSF143243">
    <property type="entry name" value="Nqo5-like"/>
    <property type="match status" value="1"/>
</dbReference>
<accession>A0A7C4D889</accession>
<reference evidence="3" key="1">
    <citation type="journal article" date="2020" name="mSystems">
        <title>Genome- and Community-Level Interaction Insights into Carbon Utilization and Element Cycling Functions of Hydrothermarchaeota in Hydrothermal Sediment.</title>
        <authorList>
            <person name="Zhou Z."/>
            <person name="Liu Y."/>
            <person name="Xu W."/>
            <person name="Pan J."/>
            <person name="Luo Z.H."/>
            <person name="Li M."/>
        </authorList>
    </citation>
    <scope>NUCLEOTIDE SEQUENCE [LARGE SCALE GENOMIC DNA]</scope>
    <source>
        <strain evidence="4">SpSt-638</strain>
        <strain evidence="3">SpSt-642</strain>
    </source>
</reference>
<comment type="similarity">
    <text evidence="1">Belongs to the complex I 30 kDa subunit family.</text>
</comment>
<dbReference type="InterPro" id="IPR001268">
    <property type="entry name" value="NADH_UbQ_OxRdtase_30kDa_su"/>
</dbReference>
<sequence>MSFESKLSSLKKYFVEEQLIKPNRKVYVFKSSDIKYLFKELIDNFGFDNLYVSTIVGTDLLKEGLIRLDYYVVFLPEEVTVVFRTFISRENPVIDSLIDIIPGVLSGECETHDLLGVVFKGNPYLKRGFFVPKDIVDSKEYPLRKDSKV</sequence>